<evidence type="ECO:0000259" key="2">
    <source>
        <dbReference type="Pfam" id="PF07583"/>
    </source>
</evidence>
<dbReference type="GO" id="GO:0009055">
    <property type="term" value="F:electron transfer activity"/>
    <property type="evidence" value="ECO:0007669"/>
    <property type="project" value="InterPro"/>
</dbReference>
<dbReference type="PANTHER" id="PTHR35889:SF3">
    <property type="entry name" value="F-BOX DOMAIN-CONTAINING PROTEIN"/>
    <property type="match status" value="1"/>
</dbReference>
<dbReference type="Proteomes" id="UP000316213">
    <property type="component" value="Unassembled WGS sequence"/>
</dbReference>
<feature type="domain" description="DUF1553" evidence="3">
    <location>
        <begin position="885"/>
        <end position="1152"/>
    </location>
</feature>
<proteinExistence type="predicted"/>
<keyword evidence="6" id="KW-1185">Reference proteome</keyword>
<evidence type="ECO:0000259" key="3">
    <source>
        <dbReference type="Pfam" id="PF07587"/>
    </source>
</evidence>
<dbReference type="InterPro" id="IPR011429">
    <property type="entry name" value="Cyt_c_Planctomycete-type"/>
</dbReference>
<sequence length="1197" mass="133238">MGRWKAGVMRDRNAATFVSGIRMCVAVGLLGLGSSVVAETPLPNFASEIRPLLSDHCFACHGPDEQERQAGVRLDTADGIAEVVDADAWEESLIVERLRTDDPDLIMPPPGHHKPLDKQSKRLLEAWIAGGAKFEDHWSFIPPKRIETPDRTIDEWLDLKLSERGLTPNGPADRTTLARRVAFDLTGLPPTWDQVQGLVNDPSPLAYETYVDRLLQSPAFGEHMGRYWLDLVRYGDTHGLHLDNYREMWHYRDWVINAFNSNKPFDVFITEQLAGDLLPEPTVDQQVASGFNRLNVTTSEGGSIYDEVFARNVIDRTDAFGTIFLGLTTGCAVCHDHKFDPITQKDYYSLSAFFNSLDGSALDGNKKDHPPVIKIPSQEQTERLDEVERELAHLDEQLKGPLDEVDAAQLAWQRSLTDRSEIVKAELVPSAASSEAGTTVTVVERSIVLDQPKATDHVEIVLPIPPGTWRTFHLEALTDEKHPRVGLSSNGNVVLSEITLDYRDNGRADTGWQQIKIATGHANIQQDDNGYAIEKAFDGVIDLDTGWAVAGHDKTGPRSAQFELTDPLEVTASADNPDAGPELRVRMSYQSRYAQHMFRAVEFQLLESAIQESVTPSIRLGDVHVIGPIERQDSNAGYADVVAGENLDAFDADAAITSGDRTYRWQHRADVLPVLTNFVPKSSDHDSATVLHQTIESEKEQTIEMTIGNDGGHVVFLNGAKIDEQRGPAKFQPLRKTVSLKLKKGTNHLFIRSVSQPGQDQGRLAFAFPSSEVEIPKRLAKRLDALASVPADQQDSHQIKALRSFYRSSYCSHPQWLALQDMRSGLLKMKDEVQKQIPTTLVWKETAQPRDAFVLQRGQYDSPGEKVERRTPEFLPPMPKDAPSDRLGLAQWLVHENHPLTARVAVNRFWQQVFGIGLVKTSEDFGNQGNPPSHPELLDQLAIEFQESGWNVKAFMKRLVMTQAYQRGAKTSLTLLAVDPTNRLLARGPRFRLDAEMLRDQTLAISGLLVDQQGGPSVKPPQPAGLWAAVGYTDSDTAVFVADEGDRIYRRSVYTFWKRTSAPAVMTTFDAPSRESCTARRERTNTPLQALLLLNEPQTLKASQELAKQALSWNDLSVSGEMDVPSARLVRLFHHVVLRTPEPEEVKTLSRLATDLGHYYANDLDQAQSLVGISDAELAAWTVLSNTLLNLDEVVCK</sequence>
<dbReference type="Pfam" id="PF07583">
    <property type="entry name" value="PSCyt2"/>
    <property type="match status" value="1"/>
</dbReference>
<accession>A0A5C6A6X5</accession>
<feature type="domain" description="Cytochrome C Planctomycete-type" evidence="4">
    <location>
        <begin position="57"/>
        <end position="111"/>
    </location>
</feature>
<gene>
    <name evidence="5" type="ORF">Pla100_36170</name>
</gene>
<comment type="caution">
    <text evidence="5">The sequence shown here is derived from an EMBL/GenBank/DDBJ whole genome shotgun (WGS) entry which is preliminary data.</text>
</comment>
<feature type="domain" description="DUF1549" evidence="2">
    <location>
        <begin position="153"/>
        <end position="357"/>
    </location>
</feature>
<organism evidence="5 6">
    <name type="scientific">Neorhodopirellula pilleata</name>
    <dbReference type="NCBI Taxonomy" id="2714738"/>
    <lineage>
        <taxon>Bacteria</taxon>
        <taxon>Pseudomonadati</taxon>
        <taxon>Planctomycetota</taxon>
        <taxon>Planctomycetia</taxon>
        <taxon>Pirellulales</taxon>
        <taxon>Pirellulaceae</taxon>
        <taxon>Neorhodopirellula</taxon>
    </lineage>
</organism>
<reference evidence="5 6" key="1">
    <citation type="submission" date="2019-02" db="EMBL/GenBank/DDBJ databases">
        <title>Deep-cultivation of Planctomycetes and their phenomic and genomic characterization uncovers novel biology.</title>
        <authorList>
            <person name="Wiegand S."/>
            <person name="Jogler M."/>
            <person name="Boedeker C."/>
            <person name="Pinto D."/>
            <person name="Vollmers J."/>
            <person name="Rivas-Marin E."/>
            <person name="Kohn T."/>
            <person name="Peeters S.H."/>
            <person name="Heuer A."/>
            <person name="Rast P."/>
            <person name="Oberbeckmann S."/>
            <person name="Bunk B."/>
            <person name="Jeske O."/>
            <person name="Meyerdierks A."/>
            <person name="Storesund J.E."/>
            <person name="Kallscheuer N."/>
            <person name="Luecker S."/>
            <person name="Lage O.M."/>
            <person name="Pohl T."/>
            <person name="Merkel B.J."/>
            <person name="Hornburger P."/>
            <person name="Mueller R.-W."/>
            <person name="Bruemmer F."/>
            <person name="Labrenz M."/>
            <person name="Spormann A.M."/>
            <person name="Op Den Camp H."/>
            <person name="Overmann J."/>
            <person name="Amann R."/>
            <person name="Jetten M.S.M."/>
            <person name="Mascher T."/>
            <person name="Medema M.H."/>
            <person name="Devos D.P."/>
            <person name="Kaster A.-K."/>
            <person name="Ovreas L."/>
            <person name="Rohde M."/>
            <person name="Galperin M.Y."/>
            <person name="Jogler C."/>
        </authorList>
    </citation>
    <scope>NUCLEOTIDE SEQUENCE [LARGE SCALE GENOMIC DNA]</scope>
    <source>
        <strain evidence="5 6">Pla100</strain>
    </source>
</reference>
<dbReference type="Pfam" id="PF07635">
    <property type="entry name" value="PSCyt1"/>
    <property type="match status" value="1"/>
</dbReference>
<dbReference type="SUPFAM" id="SSF46626">
    <property type="entry name" value="Cytochrome c"/>
    <property type="match status" value="1"/>
</dbReference>
<dbReference type="InterPro" id="IPR011444">
    <property type="entry name" value="DUF1549"/>
</dbReference>
<dbReference type="InterPro" id="IPR036909">
    <property type="entry name" value="Cyt_c-like_dom_sf"/>
</dbReference>
<dbReference type="GO" id="GO:0020037">
    <property type="term" value="F:heme binding"/>
    <property type="evidence" value="ECO:0007669"/>
    <property type="project" value="InterPro"/>
</dbReference>
<dbReference type="AlphaFoldDB" id="A0A5C6A6X5"/>
<name>A0A5C6A6X5_9BACT</name>
<evidence type="ECO:0000313" key="5">
    <source>
        <dbReference type="EMBL" id="TWT95038.1"/>
    </source>
</evidence>
<protein>
    <submittedName>
        <fullName evidence="5">Planctomycete cytochrome C</fullName>
    </submittedName>
</protein>
<feature type="region of interest" description="Disordered" evidence="1">
    <location>
        <begin position="861"/>
        <end position="880"/>
    </location>
</feature>
<dbReference type="InterPro" id="IPR022655">
    <property type="entry name" value="DUF1553"/>
</dbReference>
<dbReference type="PANTHER" id="PTHR35889">
    <property type="entry name" value="CYCLOINULO-OLIGOSACCHARIDE FRUCTANOTRANSFERASE-RELATED"/>
    <property type="match status" value="1"/>
</dbReference>
<evidence type="ECO:0000259" key="4">
    <source>
        <dbReference type="Pfam" id="PF07635"/>
    </source>
</evidence>
<dbReference type="Pfam" id="PF07587">
    <property type="entry name" value="PSD1"/>
    <property type="match status" value="1"/>
</dbReference>
<evidence type="ECO:0000256" key="1">
    <source>
        <dbReference type="SAM" id="MobiDB-lite"/>
    </source>
</evidence>
<feature type="compositionally biased region" description="Basic and acidic residues" evidence="1">
    <location>
        <begin position="863"/>
        <end position="872"/>
    </location>
</feature>
<evidence type="ECO:0000313" key="6">
    <source>
        <dbReference type="Proteomes" id="UP000316213"/>
    </source>
</evidence>
<dbReference type="EMBL" id="SJPM01000007">
    <property type="protein sequence ID" value="TWT95038.1"/>
    <property type="molecule type" value="Genomic_DNA"/>
</dbReference>